<dbReference type="Proteomes" id="UP000009138">
    <property type="component" value="Unassembled WGS sequence"/>
</dbReference>
<dbReference type="eggNOG" id="KOG1343">
    <property type="taxonomic scope" value="Eukaryota"/>
</dbReference>
<keyword evidence="9" id="KW-0539">Nucleus</keyword>
<evidence type="ECO:0000256" key="1">
    <source>
        <dbReference type="ARBA" id="ARBA00004123"/>
    </source>
</evidence>
<dbReference type="SUPFAM" id="SSF52768">
    <property type="entry name" value="Arginase/deacetylase"/>
    <property type="match status" value="1"/>
</dbReference>
<dbReference type="InterPro" id="IPR023801">
    <property type="entry name" value="His_deacetylse_dom"/>
</dbReference>
<evidence type="ECO:0000256" key="9">
    <source>
        <dbReference type="ARBA" id="ARBA00023242"/>
    </source>
</evidence>
<feature type="domain" description="Histone deacetylase" evidence="11">
    <location>
        <begin position="337"/>
        <end position="621"/>
    </location>
</feature>
<evidence type="ECO:0000256" key="5">
    <source>
        <dbReference type="ARBA" id="ARBA00022801"/>
    </source>
</evidence>
<evidence type="ECO:0000313" key="12">
    <source>
        <dbReference type="EMBL" id="EIE86938.1"/>
    </source>
</evidence>
<dbReference type="InterPro" id="IPR037138">
    <property type="entry name" value="His_deacetylse_dom_sf"/>
</dbReference>
<dbReference type="STRING" id="246409.I1CEQ8"/>
<dbReference type="EC" id="3.5.1.98" evidence="3"/>
<protein>
    <recommendedName>
        <fullName evidence="3">histone deacetylase</fullName>
        <ecNumber evidence="3">3.5.1.98</ecNumber>
    </recommendedName>
</protein>
<keyword evidence="7" id="KW-0805">Transcription regulation</keyword>
<dbReference type="InterPro" id="IPR000286">
    <property type="entry name" value="HDACs"/>
</dbReference>
<evidence type="ECO:0000313" key="13">
    <source>
        <dbReference type="Proteomes" id="UP000009138"/>
    </source>
</evidence>
<dbReference type="GO" id="GO:0040029">
    <property type="term" value="P:epigenetic regulation of gene expression"/>
    <property type="evidence" value="ECO:0007669"/>
    <property type="project" value="TreeGrafter"/>
</dbReference>
<dbReference type="GO" id="GO:0141221">
    <property type="term" value="F:histone deacetylase activity, hydrolytic mechanism"/>
    <property type="evidence" value="ECO:0007669"/>
    <property type="project" value="UniProtKB-EC"/>
</dbReference>
<keyword evidence="5" id="KW-0378">Hydrolase</keyword>
<name>I1CEQ8_RHIO9</name>
<dbReference type="RefSeq" id="XP_067522334.1">
    <property type="nucleotide sequence ID" value="XM_067666233.1"/>
</dbReference>
<dbReference type="GO" id="GO:0000118">
    <property type="term" value="C:histone deacetylase complex"/>
    <property type="evidence" value="ECO:0007669"/>
    <property type="project" value="TreeGrafter"/>
</dbReference>
<evidence type="ECO:0000256" key="3">
    <source>
        <dbReference type="ARBA" id="ARBA00012111"/>
    </source>
</evidence>
<keyword evidence="4" id="KW-0678">Repressor</keyword>
<evidence type="ECO:0000256" key="2">
    <source>
        <dbReference type="ARBA" id="ARBA00007738"/>
    </source>
</evidence>
<dbReference type="EMBL" id="CH476740">
    <property type="protein sequence ID" value="EIE86938.1"/>
    <property type="molecule type" value="Genomic_DNA"/>
</dbReference>
<keyword evidence="6" id="KW-0156">Chromatin regulator</keyword>
<dbReference type="PANTHER" id="PTHR10625:SF5">
    <property type="entry name" value="HISTONE DEACETYLASE"/>
    <property type="match status" value="1"/>
</dbReference>
<gene>
    <name evidence="12" type="ORF">RO3G_11649</name>
</gene>
<evidence type="ECO:0000256" key="6">
    <source>
        <dbReference type="ARBA" id="ARBA00022853"/>
    </source>
</evidence>
<accession>I1CEQ8</accession>
<feature type="region of interest" description="Disordered" evidence="10">
    <location>
        <begin position="1"/>
        <end position="65"/>
    </location>
</feature>
<dbReference type="PANTHER" id="PTHR10625">
    <property type="entry name" value="HISTONE DEACETYLASE HDAC1-RELATED"/>
    <property type="match status" value="1"/>
</dbReference>
<evidence type="ECO:0000256" key="8">
    <source>
        <dbReference type="ARBA" id="ARBA00023163"/>
    </source>
</evidence>
<dbReference type="GeneID" id="93618614"/>
<dbReference type="Pfam" id="PF00850">
    <property type="entry name" value="Hist_deacetyl"/>
    <property type="match status" value="1"/>
</dbReference>
<evidence type="ECO:0000259" key="11">
    <source>
        <dbReference type="Pfam" id="PF00850"/>
    </source>
</evidence>
<organism evidence="12 13">
    <name type="scientific">Rhizopus delemar (strain RA 99-880 / ATCC MYA-4621 / FGSC 9543 / NRRL 43880)</name>
    <name type="common">Mucormycosis agent</name>
    <name type="synonym">Rhizopus arrhizus var. delemar</name>
    <dbReference type="NCBI Taxonomy" id="246409"/>
    <lineage>
        <taxon>Eukaryota</taxon>
        <taxon>Fungi</taxon>
        <taxon>Fungi incertae sedis</taxon>
        <taxon>Mucoromycota</taxon>
        <taxon>Mucoromycotina</taxon>
        <taxon>Mucoromycetes</taxon>
        <taxon>Mucorales</taxon>
        <taxon>Mucorineae</taxon>
        <taxon>Rhizopodaceae</taxon>
        <taxon>Rhizopus</taxon>
    </lineage>
</organism>
<dbReference type="Gene3D" id="3.40.800.20">
    <property type="entry name" value="Histone deacetylase domain"/>
    <property type="match status" value="1"/>
</dbReference>
<keyword evidence="8" id="KW-0804">Transcription</keyword>
<comment type="subcellular location">
    <subcellularLocation>
        <location evidence="1">Nucleus</location>
    </subcellularLocation>
</comment>
<keyword evidence="13" id="KW-1185">Reference proteome</keyword>
<dbReference type="FunCoup" id="I1CEQ8">
    <property type="interactions" value="87"/>
</dbReference>
<reference evidence="12 13" key="1">
    <citation type="journal article" date="2009" name="PLoS Genet.">
        <title>Genomic analysis of the basal lineage fungus Rhizopus oryzae reveals a whole-genome duplication.</title>
        <authorList>
            <person name="Ma L.-J."/>
            <person name="Ibrahim A.S."/>
            <person name="Skory C."/>
            <person name="Grabherr M.G."/>
            <person name="Burger G."/>
            <person name="Butler M."/>
            <person name="Elias M."/>
            <person name="Idnurm A."/>
            <person name="Lang B.F."/>
            <person name="Sone T."/>
            <person name="Abe A."/>
            <person name="Calvo S.E."/>
            <person name="Corrochano L.M."/>
            <person name="Engels R."/>
            <person name="Fu J."/>
            <person name="Hansberg W."/>
            <person name="Kim J.-M."/>
            <person name="Kodira C.D."/>
            <person name="Koehrsen M.J."/>
            <person name="Liu B."/>
            <person name="Miranda-Saavedra D."/>
            <person name="O'Leary S."/>
            <person name="Ortiz-Castellanos L."/>
            <person name="Poulter R."/>
            <person name="Rodriguez-Romero J."/>
            <person name="Ruiz-Herrera J."/>
            <person name="Shen Y.-Q."/>
            <person name="Zeng Q."/>
            <person name="Galagan J."/>
            <person name="Birren B.W."/>
            <person name="Cuomo C.A."/>
            <person name="Wickes B.L."/>
        </authorList>
    </citation>
    <scope>NUCLEOTIDE SEQUENCE [LARGE SCALE GENOMIC DNA]</scope>
    <source>
        <strain evidence="13">RA 99-880 / ATCC MYA-4621 / FGSC 9543 / NRRL 43880</strain>
    </source>
</reference>
<evidence type="ECO:0000256" key="10">
    <source>
        <dbReference type="SAM" id="MobiDB-lite"/>
    </source>
</evidence>
<comment type="similarity">
    <text evidence="2">Belongs to the histone deacetylase family. HD type 2 subfamily.</text>
</comment>
<dbReference type="VEuPathDB" id="FungiDB:RO3G_11649"/>
<proteinExistence type="inferred from homology"/>
<dbReference type="OrthoDB" id="424012at2759"/>
<sequence length="686" mass="76724">MSQELLSEGAINQDADLTTNNKRKDENKEKVGLDLETKSKKTKKKKEEGKTREHKEDIESNTELDQFKEDLGSKISVIEMAAYDPVPESSNNQTGNNNTGPIYITIDDDSTDDDMDYSMSNTASVTNNEMNTYSSEEEIDEIESSDEENNMLLPAEAQGNLTVNTEANVSQMIPIKVKDVGIVAEKDNIQKRHESTSFKTKSQQPEKKLNITREEETKQPDKYINKDEEMKYIDIFETNEEDNVLQASKDVKVNNEYLFNQKAEISSFKDQISEHTPIPVTYKSSRLQKQIKKSRKKSPVIDLAIYQNLSKRRLLKTGFVYDTSMSYHATPDPIDIHPEDPRRIFMIYTTLEKHGLLAECKRIKSRKATKEEITAIHKYSKRSQYIELEHIYDSIYLNASSFESGLYAAGSLIALLEALVKDEIRNAFAIIRPPGHHAEHDSPMGFCLFNNVAIAVNHCMKNLAVKKTLIVDWDIHFGNGTQNIFSENPNVLYISLHRYDDKMFYPADRKGAAEYTGHGKGEGTTVNIPWPCGGMTDADYFYAFKEVVIPIAMEFDPDLLVVSAGFDAAIGDPIGQCKVTPAGYAHMTHMLKSINNGKLAIALEGGYNLNSIALSALGCMNVLLGDSPPAIENALVPKQEFVFVAVDFGVTGLFGASSEASTVSHSHVSSVTAQYKFIVNISNLFS</sequence>
<evidence type="ECO:0000256" key="4">
    <source>
        <dbReference type="ARBA" id="ARBA00022491"/>
    </source>
</evidence>
<feature type="compositionally biased region" description="Basic and acidic residues" evidence="10">
    <location>
        <begin position="22"/>
        <end position="58"/>
    </location>
</feature>
<dbReference type="AlphaFoldDB" id="I1CEQ8"/>
<dbReference type="PRINTS" id="PR01270">
    <property type="entry name" value="HDASUPER"/>
</dbReference>
<dbReference type="InParanoid" id="I1CEQ8"/>
<dbReference type="InterPro" id="IPR023696">
    <property type="entry name" value="Ureohydrolase_dom_sf"/>
</dbReference>
<evidence type="ECO:0000256" key="7">
    <source>
        <dbReference type="ARBA" id="ARBA00023015"/>
    </source>
</evidence>